<evidence type="ECO:0000313" key="4">
    <source>
        <dbReference type="Proteomes" id="UP000632195"/>
    </source>
</evidence>
<organism evidence="3 4">
    <name type="scientific">Thermogymnomonas acidicola</name>
    <dbReference type="NCBI Taxonomy" id="399579"/>
    <lineage>
        <taxon>Archaea</taxon>
        <taxon>Methanobacteriati</taxon>
        <taxon>Thermoplasmatota</taxon>
        <taxon>Thermoplasmata</taxon>
        <taxon>Thermoplasmatales</taxon>
        <taxon>Thermogymnomonas</taxon>
    </lineage>
</organism>
<evidence type="ECO:0000259" key="2">
    <source>
        <dbReference type="Pfam" id="PF07790"/>
    </source>
</evidence>
<proteinExistence type="predicted"/>
<dbReference type="InterPro" id="IPR012859">
    <property type="entry name" value="Pilin_N_archaeal"/>
</dbReference>
<reference evidence="3" key="2">
    <citation type="submission" date="2022-09" db="EMBL/GenBank/DDBJ databases">
        <authorList>
            <person name="Sun Q."/>
            <person name="Ohkuma M."/>
        </authorList>
    </citation>
    <scope>NUCLEOTIDE SEQUENCE</scope>
    <source>
        <strain evidence="3">JCM 13583</strain>
    </source>
</reference>
<dbReference type="InterPro" id="IPR013373">
    <property type="entry name" value="Flagellin/pilin_N_arc"/>
</dbReference>
<feature type="transmembrane region" description="Helical" evidence="1">
    <location>
        <begin position="12"/>
        <end position="36"/>
    </location>
</feature>
<keyword evidence="4" id="KW-1185">Reference proteome</keyword>
<sequence>MRKVITKDDEAVSPIIATILLVAITVVLAATLYTILGGYTSLLGATTPTASVEVQNSSAGDQAFYIVYVDQFSGNISLSSVDMRIIDANGSIYITHLIPDQTYNVANTWNITVKGGDYLGATTAMTISGRATASTDPYISEIQLIDTRTNGVISTTSVSP</sequence>
<keyword evidence="1" id="KW-1133">Transmembrane helix</keyword>
<keyword evidence="1" id="KW-0812">Transmembrane</keyword>
<dbReference type="RefSeq" id="WP_188681426.1">
    <property type="nucleotide sequence ID" value="NZ_BMNY01000002.1"/>
</dbReference>
<comment type="caution">
    <text evidence="3">The sequence shown here is derived from an EMBL/GenBank/DDBJ whole genome shotgun (WGS) entry which is preliminary data.</text>
</comment>
<protein>
    <recommendedName>
        <fullName evidence="2">Archaeal Type IV pilin N-terminal domain-containing protein</fullName>
    </recommendedName>
</protein>
<reference evidence="3" key="1">
    <citation type="journal article" date="2014" name="Int. J. Syst. Evol. Microbiol.">
        <title>Complete genome sequence of Corynebacterium casei LMG S-19264T (=DSM 44701T), isolated from a smear-ripened cheese.</title>
        <authorList>
            <consortium name="US DOE Joint Genome Institute (JGI-PGF)"/>
            <person name="Walter F."/>
            <person name="Albersmeier A."/>
            <person name="Kalinowski J."/>
            <person name="Ruckert C."/>
        </authorList>
    </citation>
    <scope>NUCLEOTIDE SEQUENCE</scope>
    <source>
        <strain evidence="3">JCM 13583</strain>
    </source>
</reference>
<name>A0AA37BRW5_9ARCH</name>
<dbReference type="Pfam" id="PF07790">
    <property type="entry name" value="Pilin_N"/>
    <property type="match status" value="1"/>
</dbReference>
<dbReference type="AlphaFoldDB" id="A0AA37BRW5"/>
<evidence type="ECO:0000313" key="3">
    <source>
        <dbReference type="EMBL" id="GGM76276.1"/>
    </source>
</evidence>
<dbReference type="EMBL" id="BMNY01000002">
    <property type="protein sequence ID" value="GGM76276.1"/>
    <property type="molecule type" value="Genomic_DNA"/>
</dbReference>
<accession>A0AA37BRW5</accession>
<dbReference type="NCBIfam" id="TIGR02537">
    <property type="entry name" value="arch_flag_Nterm"/>
    <property type="match status" value="1"/>
</dbReference>
<feature type="domain" description="Archaeal Type IV pilin N-terminal" evidence="2">
    <location>
        <begin position="10"/>
        <end position="76"/>
    </location>
</feature>
<keyword evidence="1" id="KW-0472">Membrane</keyword>
<evidence type="ECO:0000256" key="1">
    <source>
        <dbReference type="SAM" id="Phobius"/>
    </source>
</evidence>
<dbReference type="Proteomes" id="UP000632195">
    <property type="component" value="Unassembled WGS sequence"/>
</dbReference>
<gene>
    <name evidence="3" type="ORF">GCM10007108_12800</name>
</gene>